<feature type="region of interest" description="Disordered" evidence="1">
    <location>
        <begin position="306"/>
        <end position="328"/>
    </location>
</feature>
<evidence type="ECO:0000313" key="2">
    <source>
        <dbReference type="EMBL" id="MBA0651581.1"/>
    </source>
</evidence>
<dbReference type="PANTHER" id="PTHR36756">
    <property type="entry name" value="EXPRESSED PROTEIN"/>
    <property type="match status" value="1"/>
</dbReference>
<accession>A0A7J8UM84</accession>
<dbReference type="Proteomes" id="UP000593573">
    <property type="component" value="Unassembled WGS sequence"/>
</dbReference>
<feature type="region of interest" description="Disordered" evidence="1">
    <location>
        <begin position="367"/>
        <end position="411"/>
    </location>
</feature>
<dbReference type="AlphaFoldDB" id="A0A7J8UM84"/>
<name>A0A7J8UM84_9ROSI</name>
<dbReference type="EMBL" id="JABFAB010000006">
    <property type="protein sequence ID" value="MBA0651581.1"/>
    <property type="molecule type" value="Genomic_DNA"/>
</dbReference>
<feature type="compositionally biased region" description="Basic and acidic residues" evidence="1">
    <location>
        <begin position="55"/>
        <end position="66"/>
    </location>
</feature>
<feature type="region of interest" description="Disordered" evidence="1">
    <location>
        <begin position="1"/>
        <end position="135"/>
    </location>
</feature>
<proteinExistence type="predicted"/>
<protein>
    <submittedName>
        <fullName evidence="2">Uncharacterized protein</fullName>
    </submittedName>
</protein>
<feature type="compositionally biased region" description="Acidic residues" evidence="1">
    <location>
        <begin position="125"/>
        <end position="134"/>
    </location>
</feature>
<evidence type="ECO:0000313" key="3">
    <source>
        <dbReference type="Proteomes" id="UP000593573"/>
    </source>
</evidence>
<organism evidence="2 3">
    <name type="scientific">Gossypium klotzschianum</name>
    <dbReference type="NCBI Taxonomy" id="34286"/>
    <lineage>
        <taxon>Eukaryota</taxon>
        <taxon>Viridiplantae</taxon>
        <taxon>Streptophyta</taxon>
        <taxon>Embryophyta</taxon>
        <taxon>Tracheophyta</taxon>
        <taxon>Spermatophyta</taxon>
        <taxon>Magnoliopsida</taxon>
        <taxon>eudicotyledons</taxon>
        <taxon>Gunneridae</taxon>
        <taxon>Pentapetalae</taxon>
        <taxon>rosids</taxon>
        <taxon>malvids</taxon>
        <taxon>Malvales</taxon>
        <taxon>Malvaceae</taxon>
        <taxon>Malvoideae</taxon>
        <taxon>Gossypium</taxon>
    </lineage>
</organism>
<evidence type="ECO:0000256" key="1">
    <source>
        <dbReference type="SAM" id="MobiDB-lite"/>
    </source>
</evidence>
<sequence length="411" mass="45768">MVEVAGGEGTRRRLPPWMQGKASTPSSDRDKSDKVQEIGDEFISGNFKPRKQSKKASEPIEKGETKRRQRKICQQDAPCDSENASPVKMSIGLREKQVQEPSHRQRNKTNVRLRSGKDSKTPSPVEDDEEELNPEDLLSIAKEYVKADKDIGPQELSTGDCEFGKQLSTIAFPKAKSESSLIAIDGNRKLPVDETTYDLTESPKGDKHLINTSRTGDPAHDMLDLFLGPLLKKPVDEKRTEFVRRDLTFSKELGKGSQNDVKEETVPLTKKKCTLRDKMFAVATVCKMYLFILAYHALEVHSLPATGLRSGKDSKTPSPVEDDEEELSPEDLLSIAKEYVKADKDIGLQELSTGDCEFGKQLSTIASPKAKSESSLIAIDGNRKSPVDETTYDLTESTKDDKHLINTTRTR</sequence>
<reference evidence="2 3" key="1">
    <citation type="journal article" date="2019" name="Genome Biol. Evol.">
        <title>Insights into the evolution of the New World diploid cottons (Gossypium, subgenus Houzingenia) based on genome sequencing.</title>
        <authorList>
            <person name="Grover C.E."/>
            <person name="Arick M.A. 2nd"/>
            <person name="Thrash A."/>
            <person name="Conover J.L."/>
            <person name="Sanders W.S."/>
            <person name="Peterson D.G."/>
            <person name="Frelichowski J.E."/>
            <person name="Scheffler J.A."/>
            <person name="Scheffler B.E."/>
            <person name="Wendel J.F."/>
        </authorList>
    </citation>
    <scope>NUCLEOTIDE SEQUENCE [LARGE SCALE GENOMIC DNA]</scope>
    <source>
        <strain evidence="2">57</strain>
        <tissue evidence="2">Leaf</tissue>
    </source>
</reference>
<feature type="compositionally biased region" description="Basic and acidic residues" evidence="1">
    <location>
        <begin position="27"/>
        <end position="37"/>
    </location>
</feature>
<comment type="caution">
    <text evidence="2">The sequence shown here is derived from an EMBL/GenBank/DDBJ whole genome shotgun (WGS) entry which is preliminary data.</text>
</comment>
<keyword evidence="3" id="KW-1185">Reference proteome</keyword>
<feature type="compositionally biased region" description="Basic and acidic residues" evidence="1">
    <location>
        <begin position="93"/>
        <end position="103"/>
    </location>
</feature>
<gene>
    <name evidence="2" type="ORF">Goklo_018894</name>
</gene>
<dbReference type="PANTHER" id="PTHR36756:SF1">
    <property type="entry name" value="EXPRESSED PROTEIN"/>
    <property type="match status" value="1"/>
</dbReference>
<dbReference type="OrthoDB" id="1938010at2759"/>